<dbReference type="Gene3D" id="2.40.160.200">
    <property type="entry name" value="LURP1-related"/>
    <property type="match status" value="1"/>
</dbReference>
<reference evidence="2 3" key="1">
    <citation type="journal article" date="2017" name="Mol. Plant">
        <title>The Genome of Medicinal Plant Macleaya cordata Provides New Insights into Benzylisoquinoline Alkaloids Metabolism.</title>
        <authorList>
            <person name="Liu X."/>
            <person name="Liu Y."/>
            <person name="Huang P."/>
            <person name="Ma Y."/>
            <person name="Qing Z."/>
            <person name="Tang Q."/>
            <person name="Cao H."/>
            <person name="Cheng P."/>
            <person name="Zheng Y."/>
            <person name="Yuan Z."/>
            <person name="Zhou Y."/>
            <person name="Liu J."/>
            <person name="Tang Z."/>
            <person name="Zhuo Y."/>
            <person name="Zhang Y."/>
            <person name="Yu L."/>
            <person name="Huang J."/>
            <person name="Yang P."/>
            <person name="Peng Q."/>
            <person name="Zhang J."/>
            <person name="Jiang W."/>
            <person name="Zhang Z."/>
            <person name="Lin K."/>
            <person name="Ro D.K."/>
            <person name="Chen X."/>
            <person name="Xiong X."/>
            <person name="Shang Y."/>
            <person name="Huang S."/>
            <person name="Zeng J."/>
        </authorList>
    </citation>
    <scope>NUCLEOTIDE SEQUENCE [LARGE SCALE GENOMIC DNA]</scope>
    <source>
        <strain evidence="3">cv. BLH2017</strain>
        <tissue evidence="2">Root</tissue>
    </source>
</reference>
<dbReference type="PANTHER" id="PTHR31087:SF25">
    <property type="entry name" value="TRANSLATION INITIATION FACTOR 2B FAMILY PROTEIN, PUTATIVE, EXPRESSED-RELATED"/>
    <property type="match status" value="1"/>
</dbReference>
<keyword evidence="3" id="KW-1185">Reference proteome</keyword>
<dbReference type="Proteomes" id="UP000195402">
    <property type="component" value="Unassembled WGS sequence"/>
</dbReference>
<dbReference type="STRING" id="56857.A0A200Q4D1"/>
<dbReference type="InParanoid" id="A0A200Q4D1"/>
<sequence>MNGNGCTVYDSNGQIVYRIDNYNCLCSDEVYLMDIEGKVLVTIVRKKLRLFGRWEGYKSTTNSNLEKELIKPWFQVRKSCRFLKGNNSSPSCCGV</sequence>
<dbReference type="InterPro" id="IPR007612">
    <property type="entry name" value="LOR"/>
</dbReference>
<keyword evidence="2" id="KW-0396">Initiation factor</keyword>
<dbReference type="SUPFAM" id="SSF54518">
    <property type="entry name" value="Tubby C-terminal domain-like"/>
    <property type="match status" value="1"/>
</dbReference>
<dbReference type="InterPro" id="IPR038595">
    <property type="entry name" value="LOR_sf"/>
</dbReference>
<dbReference type="PANTHER" id="PTHR31087">
    <property type="match status" value="1"/>
</dbReference>
<dbReference type="AlphaFoldDB" id="A0A200Q4D1"/>
<dbReference type="InterPro" id="IPR025659">
    <property type="entry name" value="Tubby-like_C"/>
</dbReference>
<evidence type="ECO:0000256" key="1">
    <source>
        <dbReference type="ARBA" id="ARBA00005437"/>
    </source>
</evidence>
<comment type="caution">
    <text evidence="2">The sequence shown here is derived from an EMBL/GenBank/DDBJ whole genome shotgun (WGS) entry which is preliminary data.</text>
</comment>
<keyword evidence="2" id="KW-0648">Protein biosynthesis</keyword>
<dbReference type="OrthoDB" id="652749at2759"/>
<gene>
    <name evidence="2" type="ORF">BVC80_8257g2</name>
</gene>
<dbReference type="EMBL" id="MVGT01003132">
    <property type="protein sequence ID" value="OVA05247.1"/>
    <property type="molecule type" value="Genomic_DNA"/>
</dbReference>
<accession>A0A200Q4D1</accession>
<protein>
    <submittedName>
        <fullName evidence="2">Initiation factor 2B-related</fullName>
    </submittedName>
</protein>
<comment type="similarity">
    <text evidence="1">Belongs to the LOR family.</text>
</comment>
<evidence type="ECO:0000313" key="3">
    <source>
        <dbReference type="Proteomes" id="UP000195402"/>
    </source>
</evidence>
<name>A0A200Q4D1_MACCD</name>
<dbReference type="GO" id="GO:0003743">
    <property type="term" value="F:translation initiation factor activity"/>
    <property type="evidence" value="ECO:0007669"/>
    <property type="project" value="UniProtKB-KW"/>
</dbReference>
<organism evidence="2 3">
    <name type="scientific">Macleaya cordata</name>
    <name type="common">Five-seeded plume-poppy</name>
    <name type="synonym">Bocconia cordata</name>
    <dbReference type="NCBI Taxonomy" id="56857"/>
    <lineage>
        <taxon>Eukaryota</taxon>
        <taxon>Viridiplantae</taxon>
        <taxon>Streptophyta</taxon>
        <taxon>Embryophyta</taxon>
        <taxon>Tracheophyta</taxon>
        <taxon>Spermatophyta</taxon>
        <taxon>Magnoliopsida</taxon>
        <taxon>Ranunculales</taxon>
        <taxon>Papaveraceae</taxon>
        <taxon>Papaveroideae</taxon>
        <taxon>Macleaya</taxon>
    </lineage>
</organism>
<dbReference type="Pfam" id="PF04525">
    <property type="entry name" value="LOR"/>
    <property type="match status" value="1"/>
</dbReference>
<evidence type="ECO:0000313" key="2">
    <source>
        <dbReference type="EMBL" id="OVA05247.1"/>
    </source>
</evidence>
<proteinExistence type="inferred from homology"/>